<dbReference type="SUPFAM" id="SSF48452">
    <property type="entry name" value="TPR-like"/>
    <property type="match status" value="2"/>
</dbReference>
<protein>
    <submittedName>
        <fullName evidence="5">Tetratricopeptide repeat protein</fullName>
    </submittedName>
</protein>
<evidence type="ECO:0000256" key="2">
    <source>
        <dbReference type="SAM" id="Coils"/>
    </source>
</evidence>
<name>A0A9D1GFT6_9BACT</name>
<reference evidence="5" key="2">
    <citation type="journal article" date="2021" name="PeerJ">
        <title>Extensive microbial diversity within the chicken gut microbiome revealed by metagenomics and culture.</title>
        <authorList>
            <person name="Gilroy R."/>
            <person name="Ravi A."/>
            <person name="Getino M."/>
            <person name="Pursley I."/>
            <person name="Horton D.L."/>
            <person name="Alikhan N.F."/>
            <person name="Baker D."/>
            <person name="Gharbi K."/>
            <person name="Hall N."/>
            <person name="Watson M."/>
            <person name="Adriaenssens E.M."/>
            <person name="Foster-Nyarko E."/>
            <person name="Jarju S."/>
            <person name="Secka A."/>
            <person name="Antonio M."/>
            <person name="Oren A."/>
            <person name="Chaudhuri R.R."/>
            <person name="La Ragione R."/>
            <person name="Hildebrand F."/>
            <person name="Pallen M.J."/>
        </authorList>
    </citation>
    <scope>NUCLEOTIDE SEQUENCE</scope>
    <source>
        <strain evidence="5">21143</strain>
    </source>
</reference>
<feature type="coiled-coil region" evidence="2">
    <location>
        <begin position="445"/>
        <end position="473"/>
    </location>
</feature>
<evidence type="ECO:0000256" key="3">
    <source>
        <dbReference type="SAM" id="MobiDB-lite"/>
    </source>
</evidence>
<evidence type="ECO:0000313" key="6">
    <source>
        <dbReference type="Proteomes" id="UP000886722"/>
    </source>
</evidence>
<accession>A0A9D1GFT6</accession>
<evidence type="ECO:0000313" key="5">
    <source>
        <dbReference type="EMBL" id="HIT40200.1"/>
    </source>
</evidence>
<keyword evidence="2" id="KW-0175">Coiled coil</keyword>
<feature type="chain" id="PRO_5038547584" evidence="4">
    <location>
        <begin position="28"/>
        <end position="931"/>
    </location>
</feature>
<dbReference type="SMART" id="SM00028">
    <property type="entry name" value="TPR"/>
    <property type="match status" value="5"/>
</dbReference>
<organism evidence="5 6">
    <name type="scientific">Candidatus Caccoplasma intestinavium</name>
    <dbReference type="NCBI Taxonomy" id="2840716"/>
    <lineage>
        <taxon>Bacteria</taxon>
        <taxon>Pseudomonadati</taxon>
        <taxon>Bacteroidota</taxon>
        <taxon>Bacteroidia</taxon>
        <taxon>Bacteroidales</taxon>
        <taxon>Bacteroidaceae</taxon>
        <taxon>Bacteroidaceae incertae sedis</taxon>
        <taxon>Candidatus Caccoplasma</taxon>
    </lineage>
</organism>
<proteinExistence type="predicted"/>
<dbReference type="EMBL" id="DVKT01000069">
    <property type="protein sequence ID" value="HIT40200.1"/>
    <property type="molecule type" value="Genomic_DNA"/>
</dbReference>
<feature type="compositionally biased region" description="Acidic residues" evidence="3">
    <location>
        <begin position="537"/>
        <end position="559"/>
    </location>
</feature>
<evidence type="ECO:0000256" key="4">
    <source>
        <dbReference type="SAM" id="SignalP"/>
    </source>
</evidence>
<dbReference type="InterPro" id="IPR019734">
    <property type="entry name" value="TPR_rpt"/>
</dbReference>
<feature type="repeat" description="TPR" evidence="1">
    <location>
        <begin position="329"/>
        <end position="362"/>
    </location>
</feature>
<keyword evidence="4" id="KW-0732">Signal</keyword>
<dbReference type="AlphaFoldDB" id="A0A9D1GFT6"/>
<dbReference type="PROSITE" id="PS50005">
    <property type="entry name" value="TPR"/>
    <property type="match status" value="1"/>
</dbReference>
<comment type="caution">
    <text evidence="5">The sequence shown here is derived from an EMBL/GenBank/DDBJ whole genome shotgun (WGS) entry which is preliminary data.</text>
</comment>
<dbReference type="Pfam" id="PF13432">
    <property type="entry name" value="TPR_16"/>
    <property type="match status" value="2"/>
</dbReference>
<dbReference type="PANTHER" id="PTHR12558:SF13">
    <property type="entry name" value="CELL DIVISION CYCLE PROTEIN 27 HOMOLOG"/>
    <property type="match status" value="1"/>
</dbReference>
<dbReference type="Gene3D" id="1.25.40.10">
    <property type="entry name" value="Tetratricopeptide repeat domain"/>
    <property type="match status" value="4"/>
</dbReference>
<dbReference type="InterPro" id="IPR011990">
    <property type="entry name" value="TPR-like_helical_dom_sf"/>
</dbReference>
<dbReference type="PROSITE" id="PS51257">
    <property type="entry name" value="PROKAR_LIPOPROTEIN"/>
    <property type="match status" value="1"/>
</dbReference>
<sequence>MKSAFVRKLLLRKGRLWIFSLSLVLLASCSTQKNTRATRFFHSFTTRYNVYFNGITSFEEQLDAMQDGYEDNFTHLLHMHPVSAYGVPSDPQPKGDFSRALEKSQKAIRQHSIQKPPKRNRKKMSDPKYREYVKRGEFNPFIHNAWVLMGESQFYQGDFLGALATFIYITRHFPWNTALMADARVWTARCYLELGWLYEAEDALLKVSKEYTLSPKQKRWYATVYADFLIRSGEYAEAIPYLKEALKMADGHSQEIRMTFLLAQLQAKTGDKAGAYRSYQAVIKKNPTFRTEMNARINQTEVFTGSDMSKIEKRLRRLARNYKNRDYLDQIYYALGNLYLSRRDTTKAIENYMTAAEKSTRRGVELAISQLTLGGIYFDRREYTKAQPCYAEALPLVDESYPDYENLVRRSSVLDELSVYAGNVELQDSLQRVAAMPEEERNRHIQKIIDDLIAAEEQAAEEARRAALLAEQEANAPQLDKIQQVTTPTMPGGSTSWYFYNSSLITAGKSEFQRKWGRRKLEDDWRRSNKASFSQEDITEGADEEMSEDVPSEDVEVAEADTSSYSDDPKDPRFYLQQLPFTEEAITASNEIIADGLFNMAMILKDRLEDMEAAMANFNELDRRFPQNDYRLEAYYNCYLIGMRIGDEPMAEEYKQRILKNFPDSKYAVALSDPNYLENLRRMDLVQDSLYISAYDAYLAGDNVTVHTLYEYTRTTYPLSKLIPKFMLIDALAYVNDGDIEHFKSGLKALLDAYPSEDVSTLASDMLKGVAQGREVVAGAARNDIWRVRLGGGDEPLETGISDTTQEVAPFVSDLDVPHLFVLVYPTGGINANLLLFNIAKYNFAHFIIRDFDLEIMSFNEISMLVVKGFYNFDELTQYRRMLSAPDGVPMPDGVRPVMISEQNFKLLVEGHTFEEYFRFVEDNQLLQYEE</sequence>
<gene>
    <name evidence="5" type="ORF">IAD06_09235</name>
</gene>
<reference evidence="5" key="1">
    <citation type="submission" date="2020-10" db="EMBL/GenBank/DDBJ databases">
        <authorList>
            <person name="Gilroy R."/>
        </authorList>
    </citation>
    <scope>NUCLEOTIDE SEQUENCE</scope>
    <source>
        <strain evidence="5">21143</strain>
    </source>
</reference>
<keyword evidence="1" id="KW-0802">TPR repeat</keyword>
<dbReference type="PANTHER" id="PTHR12558">
    <property type="entry name" value="CELL DIVISION CYCLE 16,23,27"/>
    <property type="match status" value="1"/>
</dbReference>
<feature type="region of interest" description="Disordered" evidence="3">
    <location>
        <begin position="527"/>
        <end position="571"/>
    </location>
</feature>
<dbReference type="Pfam" id="PF13181">
    <property type="entry name" value="TPR_8"/>
    <property type="match status" value="1"/>
</dbReference>
<dbReference type="Proteomes" id="UP000886722">
    <property type="component" value="Unassembled WGS sequence"/>
</dbReference>
<feature type="signal peptide" evidence="4">
    <location>
        <begin position="1"/>
        <end position="27"/>
    </location>
</feature>
<evidence type="ECO:0000256" key="1">
    <source>
        <dbReference type="PROSITE-ProRule" id="PRU00339"/>
    </source>
</evidence>